<evidence type="ECO:0000256" key="3">
    <source>
        <dbReference type="ARBA" id="ARBA00022884"/>
    </source>
</evidence>
<dbReference type="EMBL" id="KT002595">
    <property type="protein sequence ID" value="ALW83185.1"/>
    <property type="molecule type" value="Genomic_RNA"/>
</dbReference>
<dbReference type="Pfam" id="PF04514">
    <property type="entry name" value="BTV_NS2"/>
    <property type="match status" value="1"/>
</dbReference>
<feature type="compositionally biased region" description="Basic and acidic residues" evidence="4">
    <location>
        <begin position="160"/>
        <end position="170"/>
    </location>
</feature>
<dbReference type="GO" id="GO:0003723">
    <property type="term" value="F:RNA binding"/>
    <property type="evidence" value="ECO:0007669"/>
    <property type="project" value="UniProtKB-KW"/>
</dbReference>
<accession>A0A0U4BWR3</accession>
<dbReference type="InterPro" id="IPR037194">
    <property type="entry name" value="NS2_N"/>
</dbReference>
<dbReference type="InterPro" id="IPR007602">
    <property type="entry name" value="BTV_NS2"/>
</dbReference>
<evidence type="ECO:0000256" key="2">
    <source>
        <dbReference type="ARBA" id="ARBA00014070"/>
    </source>
</evidence>
<evidence type="ECO:0000313" key="6">
    <source>
        <dbReference type="Proteomes" id="UP000148311"/>
    </source>
</evidence>
<feature type="region of interest" description="Disordered" evidence="4">
    <location>
        <begin position="216"/>
        <end position="241"/>
    </location>
</feature>
<evidence type="ECO:0000256" key="4">
    <source>
        <dbReference type="SAM" id="MobiDB-lite"/>
    </source>
</evidence>
<reference evidence="5 6" key="1">
    <citation type="journal article" date="2016" name="Arch. Virol.">
        <title>Complete genome sequence of a Chuzan virus strain isolated for the first time in mainland China.</title>
        <authorList>
            <person name="Yang H."/>
            <person name="Xiao L."/>
            <person name="Meng J."/>
            <person name="Xiong H."/>
            <person name="Gao L."/>
            <person name="Liao D."/>
            <person name="Li H."/>
        </authorList>
    </citation>
    <scope>NUCLEOTIDE SEQUENCE [LARGE SCALE GENOMIC DNA]</scope>
    <source>
        <strain evidence="5">SZ187</strain>
    </source>
</reference>
<sequence>MGDRKRYTKTVCVYDPQNATFCSRGANAGENYYQVKIGRTTQITRTNAPNPKAYVVEIQRPCSVRLLDGNDIISLIISEEGIEVTTERWEEWLFEALTPIPMVISLHIKGQKTEAEIKYCKASGVIAPYTPNEVDRRVTPQLPGITFTDVSVRDFRQKMREEREKEKERTPMITPIKPKSEAPMMGPSTSQQYQKEESIAVGKISDYVKKVTLESNVERDSDDEDEHGSNSDSDFDGEPKDEGYITQNYMNMIETVKMKVPGVAGLTLKIPKAAGKTDGMIAAKKCKWISVPLFNIDKDGLSYDFVAVGDANGFLCLRDGLSYLVLPVSGSVH</sequence>
<dbReference type="Proteomes" id="UP000148311">
    <property type="component" value="Genome"/>
</dbReference>
<organism evidence="5 6">
    <name type="scientific">Palyam virus</name>
    <dbReference type="NCBI Taxonomy" id="40059"/>
    <lineage>
        <taxon>Viruses</taxon>
        <taxon>Riboviria</taxon>
        <taxon>Orthornavirae</taxon>
        <taxon>Duplornaviricota</taxon>
        <taxon>Resentoviricetes</taxon>
        <taxon>Reovirales</taxon>
        <taxon>Sedoreoviridae</taxon>
        <taxon>Orbivirus</taxon>
        <taxon>Orbivirus palyamense</taxon>
    </lineage>
</organism>
<keyword evidence="3" id="KW-0694">RNA-binding</keyword>
<evidence type="ECO:0000313" key="5">
    <source>
        <dbReference type="EMBL" id="ALW83185.1"/>
    </source>
</evidence>
<protein>
    <recommendedName>
        <fullName evidence="2">Non-structural protein NS2</fullName>
    </recommendedName>
</protein>
<dbReference type="SUPFAM" id="SSF110132">
    <property type="entry name" value="BTV NS2-like ssRNA-binding domain"/>
    <property type="match status" value="1"/>
</dbReference>
<proteinExistence type="predicted"/>
<comment type="function">
    <text evidence="1">Single-stranded RNA-binding protein.</text>
</comment>
<feature type="region of interest" description="Disordered" evidence="4">
    <location>
        <begin position="160"/>
        <end position="195"/>
    </location>
</feature>
<name>A0A0U4BWR3_9REOV</name>
<evidence type="ECO:0000256" key="1">
    <source>
        <dbReference type="ARBA" id="ARBA00002402"/>
    </source>
</evidence>